<dbReference type="Pfam" id="PF07848">
    <property type="entry name" value="PaaX"/>
    <property type="match status" value="1"/>
</dbReference>
<evidence type="ECO:0000259" key="2">
    <source>
        <dbReference type="Pfam" id="PF20803"/>
    </source>
</evidence>
<dbReference type="OrthoDB" id="2270427at2"/>
<protein>
    <submittedName>
        <fullName evidence="3">PaaX family transcriptional regulator</fullName>
    </submittedName>
</protein>
<evidence type="ECO:0000313" key="4">
    <source>
        <dbReference type="Proteomes" id="UP000316196"/>
    </source>
</evidence>
<dbReference type="Pfam" id="PF20803">
    <property type="entry name" value="PaaX_M"/>
    <property type="match status" value="1"/>
</dbReference>
<proteinExistence type="predicted"/>
<name>A0A542ZBL6_9ACTN</name>
<dbReference type="InterPro" id="IPR036388">
    <property type="entry name" value="WH-like_DNA-bd_sf"/>
</dbReference>
<sequence>MRSPSRYYPAFDKPPFCLAVADVTAIPGPILIDLMTRLDLTESANRSVLNRMVSRGSLALSRTGRVGVYRLAGHLLANFERIRGGGQPPSWDGRLHALIYDTSETRRTARERFRAAAMRVGYRSLRPGVLVSPSDQSSALSGQIHELGVMPGFLDTDVDTARAIANRAWSLGRVREEGERLCEHLEAAVPELSGLGAESAFRRLHGLIRPVVAWTVELGGLPAELMPEHWPGRRVHQCLADIHGVLLPSASAFAEEVIRASPYLELVEWR</sequence>
<dbReference type="Proteomes" id="UP000316196">
    <property type="component" value="Unassembled WGS sequence"/>
</dbReference>
<dbReference type="EMBL" id="VFOR01000002">
    <property type="protein sequence ID" value="TQL57734.1"/>
    <property type="molecule type" value="Genomic_DNA"/>
</dbReference>
<dbReference type="Gene3D" id="1.10.10.10">
    <property type="entry name" value="Winged helix-like DNA-binding domain superfamily/Winged helix DNA-binding domain"/>
    <property type="match status" value="1"/>
</dbReference>
<keyword evidence="4" id="KW-1185">Reference proteome</keyword>
<reference evidence="3 4" key="1">
    <citation type="submission" date="2019-06" db="EMBL/GenBank/DDBJ databases">
        <title>Sequencing the genomes of 1000 actinobacteria strains.</title>
        <authorList>
            <person name="Klenk H.-P."/>
        </authorList>
    </citation>
    <scope>NUCLEOTIDE SEQUENCE [LARGE SCALE GENOMIC DNA]</scope>
    <source>
        <strain evidence="3 4">DSM 8251</strain>
    </source>
</reference>
<evidence type="ECO:0000313" key="3">
    <source>
        <dbReference type="EMBL" id="TQL57734.1"/>
    </source>
</evidence>
<feature type="domain" description="Transcriptional repressor PaaX-like N-terminal" evidence="1">
    <location>
        <begin position="30"/>
        <end position="74"/>
    </location>
</feature>
<dbReference type="PANTHER" id="PTHR30319">
    <property type="entry name" value="PHENYLACETIC ACID REGULATOR-RELATED TRANSCRIPTIONAL REPRESSOR"/>
    <property type="match status" value="1"/>
</dbReference>
<dbReference type="InterPro" id="IPR012906">
    <property type="entry name" value="PaaX-like_N"/>
</dbReference>
<organism evidence="3 4">
    <name type="scientific">Propioniferax innocua</name>
    <dbReference type="NCBI Taxonomy" id="1753"/>
    <lineage>
        <taxon>Bacteria</taxon>
        <taxon>Bacillati</taxon>
        <taxon>Actinomycetota</taxon>
        <taxon>Actinomycetes</taxon>
        <taxon>Propionibacteriales</taxon>
        <taxon>Propionibacteriaceae</taxon>
        <taxon>Propioniferax</taxon>
    </lineage>
</organism>
<dbReference type="RefSeq" id="WP_142093577.1">
    <property type="nucleotide sequence ID" value="NZ_BAAAMD010000003.1"/>
</dbReference>
<comment type="caution">
    <text evidence="3">The sequence shown here is derived from an EMBL/GenBank/DDBJ whole genome shotgun (WGS) entry which is preliminary data.</text>
</comment>
<dbReference type="PANTHER" id="PTHR30319:SF1">
    <property type="entry name" value="TRANSCRIPTIONAL REPRESSOR PAAX"/>
    <property type="match status" value="1"/>
</dbReference>
<evidence type="ECO:0000259" key="1">
    <source>
        <dbReference type="Pfam" id="PF07848"/>
    </source>
</evidence>
<accession>A0A542ZBL6</accession>
<dbReference type="AlphaFoldDB" id="A0A542ZBL6"/>
<dbReference type="Gene3D" id="3.30.70.2650">
    <property type="match status" value="1"/>
</dbReference>
<dbReference type="InterPro" id="IPR048846">
    <property type="entry name" value="PaaX-like_central"/>
</dbReference>
<gene>
    <name evidence="3" type="ORF">FB460_1575</name>
</gene>
<dbReference type="GO" id="GO:0006351">
    <property type="term" value="P:DNA-templated transcription"/>
    <property type="evidence" value="ECO:0007669"/>
    <property type="project" value="TreeGrafter"/>
</dbReference>
<feature type="domain" description="Transcriptional repressor PaaX-like central Cas2-like" evidence="2">
    <location>
        <begin position="89"/>
        <end position="149"/>
    </location>
</feature>